<keyword evidence="1" id="KW-0645">Protease</keyword>
<dbReference type="GO" id="GO:0006508">
    <property type="term" value="P:proteolysis"/>
    <property type="evidence" value="ECO:0007669"/>
    <property type="project" value="UniProtKB-KW"/>
</dbReference>
<dbReference type="STRING" id="91626.A0A0C9M3G3"/>
<evidence type="ECO:0000313" key="5">
    <source>
        <dbReference type="Proteomes" id="UP000053815"/>
    </source>
</evidence>
<dbReference type="Gene3D" id="3.40.630.10">
    <property type="entry name" value="Zn peptidases"/>
    <property type="match status" value="2"/>
</dbReference>
<dbReference type="InterPro" id="IPR039373">
    <property type="entry name" value="Peptidase_M28B"/>
</dbReference>
<dbReference type="Proteomes" id="UP000053815">
    <property type="component" value="Unassembled WGS sequence"/>
</dbReference>
<keyword evidence="1" id="KW-0378">Hydrolase</keyword>
<protein>
    <recommendedName>
        <fullName evidence="1">Peptide hydrolase</fullName>
        <ecNumber evidence="1">3.4.-.-</ecNumber>
    </recommendedName>
</protein>
<dbReference type="EMBL" id="DF836331">
    <property type="protein sequence ID" value="GAN03526.1"/>
    <property type="molecule type" value="Genomic_DNA"/>
</dbReference>
<evidence type="ECO:0000313" key="4">
    <source>
        <dbReference type="EMBL" id="GAN03526.1"/>
    </source>
</evidence>
<keyword evidence="1" id="KW-0862">Zinc</keyword>
<keyword evidence="1" id="KW-0479">Metal-binding</keyword>
<evidence type="ECO:0000259" key="3">
    <source>
        <dbReference type="Pfam" id="PF04389"/>
    </source>
</evidence>
<reference evidence="4" key="1">
    <citation type="submission" date="2014-09" db="EMBL/GenBank/DDBJ databases">
        <title>Draft genome sequence of an oleaginous Mucoromycotina fungus Mucor ambiguus NBRC6742.</title>
        <authorList>
            <person name="Takeda I."/>
            <person name="Yamane N."/>
            <person name="Morita T."/>
            <person name="Tamano K."/>
            <person name="Machida M."/>
            <person name="Baker S."/>
            <person name="Koike H."/>
        </authorList>
    </citation>
    <scope>NUCLEOTIDE SEQUENCE</scope>
    <source>
        <strain evidence="4">NBRC 6742</strain>
    </source>
</reference>
<gene>
    <name evidence="4" type="ORF">MAM1_0042c02981</name>
</gene>
<dbReference type="Pfam" id="PF04389">
    <property type="entry name" value="Peptidase_M28"/>
    <property type="match status" value="1"/>
</dbReference>
<organism evidence="4">
    <name type="scientific">Mucor ambiguus</name>
    <dbReference type="NCBI Taxonomy" id="91626"/>
    <lineage>
        <taxon>Eukaryota</taxon>
        <taxon>Fungi</taxon>
        <taxon>Fungi incertae sedis</taxon>
        <taxon>Mucoromycota</taxon>
        <taxon>Mucoromycotina</taxon>
        <taxon>Mucoromycetes</taxon>
        <taxon>Mucorales</taxon>
        <taxon>Mucorineae</taxon>
        <taxon>Mucoraceae</taxon>
        <taxon>Mucor</taxon>
    </lineage>
</organism>
<feature type="region of interest" description="Disordered" evidence="2">
    <location>
        <begin position="34"/>
        <end position="57"/>
    </location>
</feature>
<dbReference type="GO" id="GO:0004180">
    <property type="term" value="F:carboxypeptidase activity"/>
    <property type="evidence" value="ECO:0007669"/>
    <property type="project" value="TreeGrafter"/>
</dbReference>
<dbReference type="SUPFAM" id="SSF52025">
    <property type="entry name" value="PA domain"/>
    <property type="match status" value="1"/>
</dbReference>
<dbReference type="SUPFAM" id="SSF53187">
    <property type="entry name" value="Zn-dependent exopeptidases"/>
    <property type="match status" value="1"/>
</dbReference>
<feature type="domain" description="Peptidase M28" evidence="3">
    <location>
        <begin position="159"/>
        <end position="203"/>
    </location>
</feature>
<accession>A0A0C9M3G3</accession>
<proteinExistence type="inferred from homology"/>
<dbReference type="InterPro" id="IPR007484">
    <property type="entry name" value="Peptidase_M28"/>
</dbReference>
<dbReference type="GO" id="GO:0046872">
    <property type="term" value="F:metal ion binding"/>
    <property type="evidence" value="ECO:0007669"/>
    <property type="project" value="UniProtKB-KW"/>
</dbReference>
<dbReference type="Gene3D" id="3.50.30.30">
    <property type="match status" value="1"/>
</dbReference>
<dbReference type="OrthoDB" id="5841748at2759"/>
<dbReference type="EC" id="3.4.-.-" evidence="1"/>
<dbReference type="InterPro" id="IPR046450">
    <property type="entry name" value="PA_dom_sf"/>
</dbReference>
<comment type="similarity">
    <text evidence="1">Belongs to the peptidase M28 family.</text>
</comment>
<evidence type="ECO:0000256" key="2">
    <source>
        <dbReference type="SAM" id="MobiDB-lite"/>
    </source>
</evidence>
<dbReference type="PANTHER" id="PTHR10404">
    <property type="entry name" value="N-ACETYLATED-ALPHA-LINKED ACIDIC DIPEPTIDASE"/>
    <property type="match status" value="1"/>
</dbReference>
<dbReference type="PANTHER" id="PTHR10404:SF46">
    <property type="entry name" value="VACUOLAR PROTEIN SORTING-ASSOCIATED PROTEIN 70"/>
    <property type="match status" value="1"/>
</dbReference>
<name>A0A0C9M3G3_9FUNG</name>
<keyword evidence="5" id="KW-1185">Reference proteome</keyword>
<dbReference type="AlphaFoldDB" id="A0A0C9M3G3"/>
<sequence>MRYGGNFRGLKVRVAEIFGCAGALIYSDPIDDGPLNKDNSSNPAESYPDGPWRSKSSAQRGSVQYLSLLAGDPLTPGYPATENATRIKAEDSPGLAKIPSLPLSWEDALPILKATQGLGVRGKEDWAGGLDEVHYFSGPTEGEAILVNHVENKITPIWNVIARIEGNEEPEKAIILGNHRDAWVYGAVDPSSGSASLMELARSTEWVEDNKEWLDKEAAVYINVDGAVSGPHFGAYASPSLNHILYEVTSKIHDPRTDKSVFDAWKANQKLTKTDQPQIGQLGSGSDFVAFLDHFPLDGEVW</sequence>
<evidence type="ECO:0000256" key="1">
    <source>
        <dbReference type="RuleBase" id="RU361240"/>
    </source>
</evidence>